<dbReference type="Proteomes" id="UP000015105">
    <property type="component" value="Chromosome 2D"/>
</dbReference>
<evidence type="ECO:0000313" key="2">
    <source>
        <dbReference type="Proteomes" id="UP000015105"/>
    </source>
</evidence>
<dbReference type="EnsemblPlants" id="AET2Gv20448900.18">
    <property type="protein sequence ID" value="AET2Gv20448900.18"/>
    <property type="gene ID" value="AET2Gv20448900"/>
</dbReference>
<reference evidence="2" key="1">
    <citation type="journal article" date="2014" name="Science">
        <title>Ancient hybridizations among the ancestral genomes of bread wheat.</title>
        <authorList>
            <consortium name="International Wheat Genome Sequencing Consortium,"/>
            <person name="Marcussen T."/>
            <person name="Sandve S.R."/>
            <person name="Heier L."/>
            <person name="Spannagl M."/>
            <person name="Pfeifer M."/>
            <person name="Jakobsen K.S."/>
            <person name="Wulff B.B."/>
            <person name="Steuernagel B."/>
            <person name="Mayer K.F."/>
            <person name="Olsen O.A."/>
        </authorList>
    </citation>
    <scope>NUCLEOTIDE SEQUENCE [LARGE SCALE GENOMIC DNA]</scope>
    <source>
        <strain evidence="2">cv. AL8/78</strain>
    </source>
</reference>
<reference evidence="2" key="2">
    <citation type="journal article" date="2017" name="Nat. Plants">
        <title>The Aegilops tauschii genome reveals multiple impacts of transposons.</title>
        <authorList>
            <person name="Zhao G."/>
            <person name="Zou C."/>
            <person name="Li K."/>
            <person name="Wang K."/>
            <person name="Li T."/>
            <person name="Gao L."/>
            <person name="Zhang X."/>
            <person name="Wang H."/>
            <person name="Yang Z."/>
            <person name="Liu X."/>
            <person name="Jiang W."/>
            <person name="Mao L."/>
            <person name="Kong X."/>
            <person name="Jiao Y."/>
            <person name="Jia J."/>
        </authorList>
    </citation>
    <scope>NUCLEOTIDE SEQUENCE [LARGE SCALE GENOMIC DNA]</scope>
    <source>
        <strain evidence="2">cv. AL8/78</strain>
    </source>
</reference>
<name>A0A453BBW8_AEGTS</name>
<sequence length="163" mass="18535">MLVQEATNTLPRYSIWITLVAAKPSVVLPAVKSRWSSLSFCMVHLLCTEHFGDDILCLLQVYDRSLEKPSSTYCHQVEITSCRDRSSLFSSSLVPMCHVFLNLNAPFLSPCSLLSAKTERRERARMYTPAGKYLQLKEENEQGCTHIFPKQRLHLTTLAKKNA</sequence>
<reference evidence="1" key="4">
    <citation type="submission" date="2019-03" db="UniProtKB">
        <authorList>
            <consortium name="EnsemblPlants"/>
        </authorList>
    </citation>
    <scope>IDENTIFICATION</scope>
</reference>
<dbReference type="EnsemblPlants" id="AET2Gv20448900.30">
    <property type="protein sequence ID" value="AET2Gv20448900.30"/>
    <property type="gene ID" value="AET2Gv20448900"/>
</dbReference>
<dbReference type="AlphaFoldDB" id="A0A453BBW8"/>
<reference evidence="1" key="5">
    <citation type="journal article" date="2021" name="G3 (Bethesda)">
        <title>Aegilops tauschii genome assembly Aet v5.0 features greater sequence contiguity and improved annotation.</title>
        <authorList>
            <person name="Wang L."/>
            <person name="Zhu T."/>
            <person name="Rodriguez J.C."/>
            <person name="Deal K.R."/>
            <person name="Dubcovsky J."/>
            <person name="McGuire P.E."/>
            <person name="Lux T."/>
            <person name="Spannagl M."/>
            <person name="Mayer K.F.X."/>
            <person name="Baldrich P."/>
            <person name="Meyers B.C."/>
            <person name="Huo N."/>
            <person name="Gu Y.Q."/>
            <person name="Zhou H."/>
            <person name="Devos K.M."/>
            <person name="Bennetzen J.L."/>
            <person name="Unver T."/>
            <person name="Budak H."/>
            <person name="Gulick P.J."/>
            <person name="Galiba G."/>
            <person name="Kalapos B."/>
            <person name="Nelson D.R."/>
            <person name="Li P."/>
            <person name="You F.M."/>
            <person name="Luo M.C."/>
            <person name="Dvorak J."/>
        </authorList>
    </citation>
    <scope>NUCLEOTIDE SEQUENCE [LARGE SCALE GENOMIC DNA]</scope>
    <source>
        <strain evidence="1">cv. AL8/78</strain>
    </source>
</reference>
<protein>
    <submittedName>
        <fullName evidence="1">Uncharacterized protein</fullName>
    </submittedName>
</protein>
<dbReference type="Gramene" id="AET2Gv20448900.30">
    <property type="protein sequence ID" value="AET2Gv20448900.30"/>
    <property type="gene ID" value="AET2Gv20448900"/>
</dbReference>
<proteinExistence type="predicted"/>
<reference evidence="1" key="3">
    <citation type="journal article" date="2017" name="Nature">
        <title>Genome sequence of the progenitor of the wheat D genome Aegilops tauschii.</title>
        <authorList>
            <person name="Luo M.C."/>
            <person name="Gu Y.Q."/>
            <person name="Puiu D."/>
            <person name="Wang H."/>
            <person name="Twardziok S.O."/>
            <person name="Deal K.R."/>
            <person name="Huo N."/>
            <person name="Zhu T."/>
            <person name="Wang L."/>
            <person name="Wang Y."/>
            <person name="McGuire P.E."/>
            <person name="Liu S."/>
            <person name="Long H."/>
            <person name="Ramasamy R.K."/>
            <person name="Rodriguez J.C."/>
            <person name="Van S.L."/>
            <person name="Yuan L."/>
            <person name="Wang Z."/>
            <person name="Xia Z."/>
            <person name="Xiao L."/>
            <person name="Anderson O.D."/>
            <person name="Ouyang S."/>
            <person name="Liang Y."/>
            <person name="Zimin A.V."/>
            <person name="Pertea G."/>
            <person name="Qi P."/>
            <person name="Bennetzen J.L."/>
            <person name="Dai X."/>
            <person name="Dawson M.W."/>
            <person name="Muller H.G."/>
            <person name="Kugler K."/>
            <person name="Rivarola-Duarte L."/>
            <person name="Spannagl M."/>
            <person name="Mayer K.F.X."/>
            <person name="Lu F.H."/>
            <person name="Bevan M.W."/>
            <person name="Leroy P."/>
            <person name="Li P."/>
            <person name="You F.M."/>
            <person name="Sun Q."/>
            <person name="Liu Z."/>
            <person name="Lyons E."/>
            <person name="Wicker T."/>
            <person name="Salzberg S.L."/>
            <person name="Devos K.M."/>
            <person name="Dvorak J."/>
        </authorList>
    </citation>
    <scope>NUCLEOTIDE SEQUENCE [LARGE SCALE GENOMIC DNA]</scope>
    <source>
        <strain evidence="1">cv. AL8/78</strain>
    </source>
</reference>
<organism evidence="1 2">
    <name type="scientific">Aegilops tauschii subsp. strangulata</name>
    <name type="common">Goatgrass</name>
    <dbReference type="NCBI Taxonomy" id="200361"/>
    <lineage>
        <taxon>Eukaryota</taxon>
        <taxon>Viridiplantae</taxon>
        <taxon>Streptophyta</taxon>
        <taxon>Embryophyta</taxon>
        <taxon>Tracheophyta</taxon>
        <taxon>Spermatophyta</taxon>
        <taxon>Magnoliopsida</taxon>
        <taxon>Liliopsida</taxon>
        <taxon>Poales</taxon>
        <taxon>Poaceae</taxon>
        <taxon>BOP clade</taxon>
        <taxon>Pooideae</taxon>
        <taxon>Triticodae</taxon>
        <taxon>Triticeae</taxon>
        <taxon>Triticinae</taxon>
        <taxon>Aegilops</taxon>
    </lineage>
</organism>
<keyword evidence="2" id="KW-1185">Reference proteome</keyword>
<accession>A0A453BBW8</accession>
<dbReference type="Gramene" id="AET2Gv20448900.18">
    <property type="protein sequence ID" value="AET2Gv20448900.18"/>
    <property type="gene ID" value="AET2Gv20448900"/>
</dbReference>
<evidence type="ECO:0000313" key="1">
    <source>
        <dbReference type="EnsemblPlants" id="AET2Gv20448900.18"/>
    </source>
</evidence>